<evidence type="ECO:0000313" key="1">
    <source>
        <dbReference type="EMBL" id="SVC35175.1"/>
    </source>
</evidence>
<organism evidence="1">
    <name type="scientific">marine metagenome</name>
    <dbReference type="NCBI Taxonomy" id="408172"/>
    <lineage>
        <taxon>unclassified sequences</taxon>
        <taxon>metagenomes</taxon>
        <taxon>ecological metagenomes</taxon>
    </lineage>
</organism>
<dbReference type="EMBL" id="UINC01086580">
    <property type="protein sequence ID" value="SVC35175.1"/>
    <property type="molecule type" value="Genomic_DNA"/>
</dbReference>
<gene>
    <name evidence="1" type="ORF">METZ01_LOCUS288029</name>
</gene>
<name>A0A382LH44_9ZZZZ</name>
<proteinExistence type="predicted"/>
<protein>
    <submittedName>
        <fullName evidence="1">Uncharacterized protein</fullName>
    </submittedName>
</protein>
<accession>A0A382LH44</accession>
<reference evidence="1" key="1">
    <citation type="submission" date="2018-05" db="EMBL/GenBank/DDBJ databases">
        <authorList>
            <person name="Lanie J.A."/>
            <person name="Ng W.-L."/>
            <person name="Kazmierczak K.M."/>
            <person name="Andrzejewski T.M."/>
            <person name="Davidsen T.M."/>
            <person name="Wayne K.J."/>
            <person name="Tettelin H."/>
            <person name="Glass J.I."/>
            <person name="Rusch D."/>
            <person name="Podicherti R."/>
            <person name="Tsui H.-C.T."/>
            <person name="Winkler M.E."/>
        </authorList>
    </citation>
    <scope>NUCLEOTIDE SEQUENCE</scope>
</reference>
<sequence length="40" mass="4744">SNSSQATSIRFIEIKFFHRVFIKTFNLILSKKKKNSAYLH</sequence>
<feature type="non-terminal residue" evidence="1">
    <location>
        <position position="1"/>
    </location>
</feature>
<dbReference type="AlphaFoldDB" id="A0A382LH44"/>